<keyword evidence="4" id="KW-0449">Lipoprotein</keyword>
<feature type="region of interest" description="Disordered" evidence="1">
    <location>
        <begin position="80"/>
        <end position="143"/>
    </location>
</feature>
<keyword evidence="2" id="KW-0472">Membrane</keyword>
<organism evidence="4 5">
    <name type="scientific">Treponema brennaborense (strain DSM 12168 / CIP 105900 / DD5/3)</name>
    <dbReference type="NCBI Taxonomy" id="906968"/>
    <lineage>
        <taxon>Bacteria</taxon>
        <taxon>Pseudomonadati</taxon>
        <taxon>Spirochaetota</taxon>
        <taxon>Spirochaetia</taxon>
        <taxon>Spirochaetales</taxon>
        <taxon>Treponemataceae</taxon>
        <taxon>Treponema</taxon>
    </lineage>
</organism>
<dbReference type="HOGENOM" id="CLU_078248_0_0_12"/>
<feature type="compositionally biased region" description="Polar residues" evidence="1">
    <location>
        <begin position="113"/>
        <end position="133"/>
    </location>
</feature>
<dbReference type="Proteomes" id="UP000006546">
    <property type="component" value="Chromosome"/>
</dbReference>
<dbReference type="InterPro" id="IPR019606">
    <property type="entry name" value="GerMN"/>
</dbReference>
<sequence>MSQQKKNNQAGFAVACWILIALVLLIIFLIKQDDIMRVLKDTGFFKHTIGKEPNFISQYEPKTPPEGTADELTIQIPLNTEPAVPTAPSTEVKTETEPPLSPKPAEKTAAGTPDSSADSAGTGTQPVEQSAQTERPADEPVQPAVLPTKLCFVTIDGDGSVSRREMTRNLPKNDSPLTAALNALLSGPDLSELEKGCMTLIPDGTRLLSAAVKNKVATLNFSEEFEYNRYGVEGYLGQLMQVVYTAAAFPTVESVQFLIEGQRKEYIGSEGVWIGTPLSSTSFK</sequence>
<protein>
    <submittedName>
        <fullName evidence="4">Lipoprotein LpqB, GerMN domain protein</fullName>
    </submittedName>
</protein>
<dbReference type="RefSeq" id="WP_013757444.1">
    <property type="nucleotide sequence ID" value="NC_015500.1"/>
</dbReference>
<evidence type="ECO:0000256" key="1">
    <source>
        <dbReference type="SAM" id="MobiDB-lite"/>
    </source>
</evidence>
<keyword evidence="2" id="KW-1133">Transmembrane helix</keyword>
<evidence type="ECO:0000313" key="5">
    <source>
        <dbReference type="Proteomes" id="UP000006546"/>
    </source>
</evidence>
<dbReference type="EMBL" id="CP002696">
    <property type="protein sequence ID" value="AEE15725.1"/>
    <property type="molecule type" value="Genomic_DNA"/>
</dbReference>
<dbReference type="Pfam" id="PF10646">
    <property type="entry name" value="Germane"/>
    <property type="match status" value="1"/>
</dbReference>
<dbReference type="KEGG" id="tbe:Trebr_0276"/>
<keyword evidence="2" id="KW-0812">Transmembrane</keyword>
<evidence type="ECO:0000256" key="2">
    <source>
        <dbReference type="SAM" id="Phobius"/>
    </source>
</evidence>
<keyword evidence="5" id="KW-1185">Reference proteome</keyword>
<proteinExistence type="predicted"/>
<name>F4LMG3_TREBD</name>
<feature type="domain" description="GerMN" evidence="3">
    <location>
        <begin position="177"/>
        <end position="268"/>
    </location>
</feature>
<dbReference type="SMART" id="SM00909">
    <property type="entry name" value="Germane"/>
    <property type="match status" value="1"/>
</dbReference>
<reference evidence="5" key="1">
    <citation type="submission" date="2011-04" db="EMBL/GenBank/DDBJ databases">
        <title>The complete genome of Treponema brennaborense DSM 12168.</title>
        <authorList>
            <person name="Lucas S."/>
            <person name="Han J."/>
            <person name="Lapidus A."/>
            <person name="Bruce D."/>
            <person name="Goodwin L."/>
            <person name="Pitluck S."/>
            <person name="Peters L."/>
            <person name="Kyrpides N."/>
            <person name="Mavromatis K."/>
            <person name="Ivanova N."/>
            <person name="Mikhailova N."/>
            <person name="Pagani I."/>
            <person name="Teshima H."/>
            <person name="Detter J.C."/>
            <person name="Tapia R."/>
            <person name="Han C."/>
            <person name="Land M."/>
            <person name="Hauser L."/>
            <person name="Markowitz V."/>
            <person name="Cheng J.-F."/>
            <person name="Hugenholtz P."/>
            <person name="Woyke T."/>
            <person name="Wu D."/>
            <person name="Gronow S."/>
            <person name="Wellnitz S."/>
            <person name="Brambilla E."/>
            <person name="Klenk H.-P."/>
            <person name="Eisen J.A."/>
        </authorList>
    </citation>
    <scope>NUCLEOTIDE SEQUENCE [LARGE SCALE GENOMIC DNA]</scope>
    <source>
        <strain evidence="5">DSM 12168 / CIP 105900 / DD5/3</strain>
    </source>
</reference>
<gene>
    <name evidence="4" type="ordered locus">Trebr_0276</name>
</gene>
<accession>F4LMG3</accession>
<evidence type="ECO:0000313" key="4">
    <source>
        <dbReference type="EMBL" id="AEE15725.1"/>
    </source>
</evidence>
<dbReference type="eggNOG" id="COG5401">
    <property type="taxonomic scope" value="Bacteria"/>
</dbReference>
<evidence type="ECO:0000259" key="3">
    <source>
        <dbReference type="SMART" id="SM00909"/>
    </source>
</evidence>
<dbReference type="STRING" id="906968.Trebr_0276"/>
<feature type="transmembrane region" description="Helical" evidence="2">
    <location>
        <begin position="12"/>
        <end position="30"/>
    </location>
</feature>
<dbReference type="AlphaFoldDB" id="F4LMG3"/>